<protein>
    <submittedName>
        <fullName evidence="5 6">Short-chain dehydrogenase</fullName>
    </submittedName>
</protein>
<sequence length="281" mass="30848">MQNRPVAVVTGASSGFGMLTSVALARAGYTVISTMRDPARRVPLDKLAEAGSVTEHIEVLPLDVTSAEQISEAISTIIATHHQIDLLVNNAGYASGGFVEEISAEQWRRQFDVNVFGVIDVTRAVLPHMRERKSGTIINLSSISGRFGFPGLAPYAASKHAIEGFSEALRLEMLPYDVRVVLIEPGSYRTSIWEKGMQETTLNSLSPYAAQTKQMISLVQSIMQQAADPAEVVSLIVRVAKTPNPRLRYPVGRGVGFTILAKSLLPWKWIESFVRRAKRTR</sequence>
<reference evidence="7" key="1">
    <citation type="submission" date="2015-07" db="EMBL/GenBank/DDBJ databases">
        <title>Genome sequencing project for genomic taxonomy and phylogenomics of Bacillus-like bacteria.</title>
        <authorList>
            <person name="Liu B."/>
            <person name="Wang J."/>
            <person name="Zhu Y."/>
            <person name="Liu G."/>
            <person name="Chen Q."/>
            <person name="Chen Z."/>
            <person name="Lan J."/>
            <person name="Che J."/>
            <person name="Ge C."/>
            <person name="Shi H."/>
            <person name="Pan Z."/>
            <person name="Liu X."/>
        </authorList>
    </citation>
    <scope>NUCLEOTIDE SEQUENCE [LARGE SCALE GENOMIC DNA]</scope>
    <source>
        <strain evidence="7">DSM 9887</strain>
    </source>
</reference>
<dbReference type="InterPro" id="IPR057326">
    <property type="entry name" value="KR_dom"/>
</dbReference>
<dbReference type="InterPro" id="IPR020904">
    <property type="entry name" value="Sc_DH/Rdtase_CS"/>
</dbReference>
<comment type="similarity">
    <text evidence="1 3">Belongs to the short-chain dehydrogenases/reductases (SDR) family.</text>
</comment>
<dbReference type="FunFam" id="3.40.50.720:FF:000084">
    <property type="entry name" value="Short-chain dehydrogenase reductase"/>
    <property type="match status" value="1"/>
</dbReference>
<dbReference type="RefSeq" id="WP_049741891.1">
    <property type="nucleotide sequence ID" value="NZ_BJON01000009.1"/>
</dbReference>
<evidence type="ECO:0000259" key="4">
    <source>
        <dbReference type="SMART" id="SM00822"/>
    </source>
</evidence>
<dbReference type="PATRIC" id="fig|54915.3.peg.4986"/>
<dbReference type="InterPro" id="IPR036291">
    <property type="entry name" value="NAD(P)-bd_dom_sf"/>
</dbReference>
<feature type="domain" description="Ketoreductase" evidence="4">
    <location>
        <begin position="5"/>
        <end position="186"/>
    </location>
</feature>
<dbReference type="STRING" id="54915.ADS79_28875"/>
<dbReference type="PRINTS" id="PR00081">
    <property type="entry name" value="GDHRDH"/>
</dbReference>
<evidence type="ECO:0000313" key="7">
    <source>
        <dbReference type="Proteomes" id="UP000036834"/>
    </source>
</evidence>
<keyword evidence="2" id="KW-0560">Oxidoreductase</keyword>
<dbReference type="NCBIfam" id="NF005372">
    <property type="entry name" value="PRK06914.1"/>
    <property type="match status" value="1"/>
</dbReference>
<reference evidence="5 8" key="3">
    <citation type="submission" date="2019-06" db="EMBL/GenBank/DDBJ databases">
        <title>Whole genome shotgun sequence of Brevibacillus reuszeri NBRC 15719.</title>
        <authorList>
            <person name="Hosoyama A."/>
            <person name="Uohara A."/>
            <person name="Ohji S."/>
            <person name="Ichikawa N."/>
        </authorList>
    </citation>
    <scope>NUCLEOTIDE SEQUENCE [LARGE SCALE GENOMIC DNA]</scope>
    <source>
        <strain evidence="5 8">NBRC 15719</strain>
    </source>
</reference>
<dbReference type="SMART" id="SM00822">
    <property type="entry name" value="PKS_KR"/>
    <property type="match status" value="1"/>
</dbReference>
<dbReference type="Proteomes" id="UP000319578">
    <property type="component" value="Unassembled WGS sequence"/>
</dbReference>
<accession>A0A0K9YMD1</accession>
<dbReference type="Gene3D" id="3.40.50.720">
    <property type="entry name" value="NAD(P)-binding Rossmann-like Domain"/>
    <property type="match status" value="1"/>
</dbReference>
<dbReference type="PANTHER" id="PTHR43976">
    <property type="entry name" value="SHORT CHAIN DEHYDROGENASE"/>
    <property type="match status" value="1"/>
</dbReference>
<evidence type="ECO:0000313" key="6">
    <source>
        <dbReference type="EMBL" id="KNB69854.1"/>
    </source>
</evidence>
<dbReference type="EMBL" id="BJON01000009">
    <property type="protein sequence ID" value="GED68798.1"/>
    <property type="molecule type" value="Genomic_DNA"/>
</dbReference>
<dbReference type="Proteomes" id="UP000036834">
    <property type="component" value="Unassembled WGS sequence"/>
</dbReference>
<dbReference type="GO" id="GO:0008206">
    <property type="term" value="P:bile acid metabolic process"/>
    <property type="evidence" value="ECO:0007669"/>
    <property type="project" value="UniProtKB-ARBA"/>
</dbReference>
<name>A0A0K9YMD1_9BACL</name>
<dbReference type="InterPro" id="IPR051911">
    <property type="entry name" value="SDR_oxidoreductase"/>
</dbReference>
<dbReference type="GO" id="GO:0016491">
    <property type="term" value="F:oxidoreductase activity"/>
    <property type="evidence" value="ECO:0007669"/>
    <property type="project" value="UniProtKB-KW"/>
</dbReference>
<dbReference type="Pfam" id="PF00106">
    <property type="entry name" value="adh_short"/>
    <property type="match status" value="1"/>
</dbReference>
<dbReference type="SUPFAM" id="SSF51735">
    <property type="entry name" value="NAD(P)-binding Rossmann-fold domains"/>
    <property type="match status" value="1"/>
</dbReference>
<dbReference type="PROSITE" id="PS00061">
    <property type="entry name" value="ADH_SHORT"/>
    <property type="match status" value="1"/>
</dbReference>
<keyword evidence="8" id="KW-1185">Reference proteome</keyword>
<dbReference type="PRINTS" id="PR00080">
    <property type="entry name" value="SDRFAMILY"/>
</dbReference>
<evidence type="ECO:0000256" key="1">
    <source>
        <dbReference type="ARBA" id="ARBA00006484"/>
    </source>
</evidence>
<dbReference type="AlphaFoldDB" id="A0A0K9YMD1"/>
<dbReference type="OrthoDB" id="9775296at2"/>
<evidence type="ECO:0000256" key="2">
    <source>
        <dbReference type="ARBA" id="ARBA00023002"/>
    </source>
</evidence>
<evidence type="ECO:0000313" key="5">
    <source>
        <dbReference type="EMBL" id="GED68798.1"/>
    </source>
</evidence>
<dbReference type="PANTHER" id="PTHR43976:SF16">
    <property type="entry name" value="SHORT-CHAIN DEHYDROGENASE_REDUCTASE FAMILY PROTEIN"/>
    <property type="match status" value="1"/>
</dbReference>
<dbReference type="CDD" id="cd05374">
    <property type="entry name" value="17beta-HSD-like_SDR_c"/>
    <property type="match status" value="1"/>
</dbReference>
<evidence type="ECO:0000313" key="8">
    <source>
        <dbReference type="Proteomes" id="UP000319578"/>
    </source>
</evidence>
<reference evidence="6" key="2">
    <citation type="submission" date="2015-07" db="EMBL/GenBank/DDBJ databases">
        <title>MeaNS - Measles Nucleotide Surveillance Program.</title>
        <authorList>
            <person name="Tran T."/>
            <person name="Druce J."/>
        </authorList>
    </citation>
    <scope>NUCLEOTIDE SEQUENCE</scope>
    <source>
        <strain evidence="6">DSM 9887</strain>
    </source>
</reference>
<gene>
    <name evidence="6" type="ORF">ADS79_28875</name>
    <name evidence="5" type="ORF">BRE01_25000</name>
</gene>
<dbReference type="EMBL" id="LGIQ01000011">
    <property type="protein sequence ID" value="KNB69854.1"/>
    <property type="molecule type" value="Genomic_DNA"/>
</dbReference>
<dbReference type="InterPro" id="IPR002347">
    <property type="entry name" value="SDR_fam"/>
</dbReference>
<comment type="caution">
    <text evidence="6">The sequence shown here is derived from an EMBL/GenBank/DDBJ whole genome shotgun (WGS) entry which is preliminary data.</text>
</comment>
<organism evidence="6 7">
    <name type="scientific">Brevibacillus reuszeri</name>
    <dbReference type="NCBI Taxonomy" id="54915"/>
    <lineage>
        <taxon>Bacteria</taxon>
        <taxon>Bacillati</taxon>
        <taxon>Bacillota</taxon>
        <taxon>Bacilli</taxon>
        <taxon>Bacillales</taxon>
        <taxon>Paenibacillaceae</taxon>
        <taxon>Brevibacillus</taxon>
    </lineage>
</organism>
<evidence type="ECO:0000256" key="3">
    <source>
        <dbReference type="RuleBase" id="RU000363"/>
    </source>
</evidence>
<proteinExistence type="inferred from homology"/>